<evidence type="ECO:0008006" key="3">
    <source>
        <dbReference type="Google" id="ProtNLM"/>
    </source>
</evidence>
<evidence type="ECO:0000313" key="2">
    <source>
        <dbReference type="Proteomes" id="UP000799424"/>
    </source>
</evidence>
<dbReference type="AlphaFoldDB" id="A0A6A6ZWJ1"/>
<evidence type="ECO:0000313" key="1">
    <source>
        <dbReference type="EMBL" id="KAF2824854.1"/>
    </source>
</evidence>
<name>A0A6A6ZWJ1_9PLEO</name>
<dbReference type="InterPro" id="IPR011990">
    <property type="entry name" value="TPR-like_helical_dom_sf"/>
</dbReference>
<protein>
    <recommendedName>
        <fullName evidence="3">Heterokaryon incompatibility domain-containing protein</fullName>
    </recommendedName>
</protein>
<dbReference type="Proteomes" id="UP000799424">
    <property type="component" value="Unassembled WGS sequence"/>
</dbReference>
<dbReference type="OrthoDB" id="423576at2759"/>
<keyword evidence="2" id="KW-1185">Reference proteome</keyword>
<dbReference type="SUPFAM" id="SSF48452">
    <property type="entry name" value="TPR-like"/>
    <property type="match status" value="1"/>
</dbReference>
<sequence length="875" mass="98742">MHLSTILQGLRYVGSALSLSDAEVHAVVLGVIANYPDAAKELSLEEWLQATAFAEIDDRQRHIVNTAIALAHLRESGRRGVSVSAADLERVWLTLKSALQCPSLSWTMTRSAQGLLAIPMWSLIKDGCIDELIRVHIWLPDGVRADPDMAIHLHQPFGQSWILAGKGTDHIFDVTPASEVDATHAEYNVGWKGKDDNKSDQAYKVHSKSSTASNTGKLVRVVPLQKETHSRNMSYCVPAGTFHSSEVEPDALHATIFFFDSSRGYVPDAAVIGPISRELFTHVRKSTDISLFDAVNLVASLRSWEILKDVGLQHAMLGDWEEALRSYRTALHVCKSQPWIDSPRYSHFTLGKVGHMYRMLGLYTQACECLEEAVIDTPMSRTRLGCLGELAVVYRHMNRLQDSKWASQEQYNGAKEFDLEDDVCRAVGTLGMVNCQLYLLTTERELLESAISQLEECVSRAQQLKDVTREAIGHGRLSVCYIAKLDYENAVASGQRSYDLMQLQRDASKISFAGAFFGRTLLLAGRDEEALALFNPSSGCPPVIALCREISDEHRQYIIEIIAAGADLKLRDDHGYTALECAMYNGDHATAKIIEEGLRAQILREGGDVDQQIKQFQYEATLRKGYRDIFQDKLRPVLLQANPDSSSALQSLRKKYAAALTDDLEKQRTFDRLKYVTYSNFLRSNRLPKSNHGYTQYLAHGSPGPSDPFILFFSYRWIAKDVGVQLDGDSPDDFERTQYRRMLRAIELFLNHHPVVDREQLCIWIDFACVDQDHQQPGVASLPMNLAQCNAMISLVDDKYYKRSWCCVEVLMIQTLQKAYGIHVWYEHVIDFARGEEHLRPGPCDLEVNMAEKQVTFEQDRPKLLFLERQTRLLG</sequence>
<accession>A0A6A6ZWJ1</accession>
<reference evidence="1" key="1">
    <citation type="journal article" date="2020" name="Stud. Mycol.">
        <title>101 Dothideomycetes genomes: a test case for predicting lifestyles and emergence of pathogens.</title>
        <authorList>
            <person name="Haridas S."/>
            <person name="Albert R."/>
            <person name="Binder M."/>
            <person name="Bloem J."/>
            <person name="Labutti K."/>
            <person name="Salamov A."/>
            <person name="Andreopoulos B."/>
            <person name="Baker S."/>
            <person name="Barry K."/>
            <person name="Bills G."/>
            <person name="Bluhm B."/>
            <person name="Cannon C."/>
            <person name="Castanera R."/>
            <person name="Culley D."/>
            <person name="Daum C."/>
            <person name="Ezra D."/>
            <person name="Gonzalez J."/>
            <person name="Henrissat B."/>
            <person name="Kuo A."/>
            <person name="Liang C."/>
            <person name="Lipzen A."/>
            <person name="Lutzoni F."/>
            <person name="Magnuson J."/>
            <person name="Mondo S."/>
            <person name="Nolan M."/>
            <person name="Ohm R."/>
            <person name="Pangilinan J."/>
            <person name="Park H.-J."/>
            <person name="Ramirez L."/>
            <person name="Alfaro M."/>
            <person name="Sun H."/>
            <person name="Tritt A."/>
            <person name="Yoshinaga Y."/>
            <person name="Zwiers L.-H."/>
            <person name="Turgeon B."/>
            <person name="Goodwin S."/>
            <person name="Spatafora J."/>
            <person name="Crous P."/>
            <person name="Grigoriev I."/>
        </authorList>
    </citation>
    <scope>NUCLEOTIDE SEQUENCE</scope>
    <source>
        <strain evidence="1">CBS 113818</strain>
    </source>
</reference>
<dbReference type="EMBL" id="MU006229">
    <property type="protein sequence ID" value="KAF2824854.1"/>
    <property type="molecule type" value="Genomic_DNA"/>
</dbReference>
<organism evidence="1 2">
    <name type="scientific">Ophiobolus disseminans</name>
    <dbReference type="NCBI Taxonomy" id="1469910"/>
    <lineage>
        <taxon>Eukaryota</taxon>
        <taxon>Fungi</taxon>
        <taxon>Dikarya</taxon>
        <taxon>Ascomycota</taxon>
        <taxon>Pezizomycotina</taxon>
        <taxon>Dothideomycetes</taxon>
        <taxon>Pleosporomycetidae</taxon>
        <taxon>Pleosporales</taxon>
        <taxon>Pleosporineae</taxon>
        <taxon>Phaeosphaeriaceae</taxon>
        <taxon>Ophiobolus</taxon>
    </lineage>
</organism>
<proteinExistence type="predicted"/>
<dbReference type="Gene3D" id="1.25.40.10">
    <property type="entry name" value="Tetratricopeptide repeat domain"/>
    <property type="match status" value="2"/>
</dbReference>
<gene>
    <name evidence="1" type="ORF">CC86DRAFT_296404</name>
</gene>